<evidence type="ECO:0000313" key="2">
    <source>
        <dbReference type="Proteomes" id="UP000075526"/>
    </source>
</evidence>
<comment type="caution">
    <text evidence="1">The sequence shown here is derived from an EMBL/GenBank/DDBJ whole genome shotgun (WGS) entry which is preliminary data.</text>
</comment>
<sequence>LIQKSLFLWEDYPRKVATLPVLHERSIHLKHGKAAVFMRVAETKRINAASHNNGLLHTALQGCR</sequence>
<reference evidence="1 2" key="1">
    <citation type="submission" date="2015-06" db="EMBL/GenBank/DDBJ databases">
        <title>Improved classification and identification of acetic acid bacteria using matrix-assisted laser desorption/ionization time-of-flight mass spectrometry; Gluconobacter nephelii and Gluconobacter uchimurae are later heterotypic synonyms of Gluconobacter japonicus and Gluconobacter oxydans, respectively.</title>
        <authorList>
            <person name="Li L."/>
            <person name="Cleenwerck I."/>
            <person name="De Vuyst L."/>
            <person name="Vandamme P."/>
        </authorList>
    </citation>
    <scope>NUCLEOTIDE SEQUENCE [LARGE SCALE GENOMIC DNA]</scope>
    <source>
        <strain evidence="1 2">LMG 1552</strain>
    </source>
</reference>
<protein>
    <submittedName>
        <fullName evidence="1">Uncharacterized protein</fullName>
    </submittedName>
</protein>
<gene>
    <name evidence="1" type="ORF">AD933_03900</name>
</gene>
<name>A0A149RTS6_9PROT</name>
<dbReference type="AlphaFoldDB" id="A0A149RTS6"/>
<dbReference type="EMBL" id="LHZF01000144">
    <property type="protein sequence ID" value="KXV17793.1"/>
    <property type="molecule type" value="Genomic_DNA"/>
</dbReference>
<accession>A0A149RTS6</accession>
<organism evidence="1 2">
    <name type="scientific">Acetobacter malorum</name>
    <dbReference type="NCBI Taxonomy" id="178901"/>
    <lineage>
        <taxon>Bacteria</taxon>
        <taxon>Pseudomonadati</taxon>
        <taxon>Pseudomonadota</taxon>
        <taxon>Alphaproteobacteria</taxon>
        <taxon>Acetobacterales</taxon>
        <taxon>Acetobacteraceae</taxon>
        <taxon>Acetobacter</taxon>
    </lineage>
</organism>
<dbReference type="Proteomes" id="UP000075526">
    <property type="component" value="Unassembled WGS sequence"/>
</dbReference>
<feature type="non-terminal residue" evidence="1">
    <location>
        <position position="1"/>
    </location>
</feature>
<proteinExistence type="predicted"/>
<evidence type="ECO:0000313" key="1">
    <source>
        <dbReference type="EMBL" id="KXV17793.1"/>
    </source>
</evidence>